<dbReference type="Pfam" id="PF21826">
    <property type="entry name" value="DUF6887"/>
    <property type="match status" value="1"/>
</dbReference>
<keyword evidence="3" id="KW-1185">Reference proteome</keyword>
<organism evidence="2 3">
    <name type="scientific">Pannus brasiliensis CCIBt3594</name>
    <dbReference type="NCBI Taxonomy" id="1427578"/>
    <lineage>
        <taxon>Bacteria</taxon>
        <taxon>Bacillati</taxon>
        <taxon>Cyanobacteriota</taxon>
        <taxon>Cyanophyceae</taxon>
        <taxon>Oscillatoriophycideae</taxon>
        <taxon>Chroococcales</taxon>
        <taxon>Microcystaceae</taxon>
        <taxon>Pannus</taxon>
    </lineage>
</organism>
<feature type="region of interest" description="Disordered" evidence="1">
    <location>
        <begin position="26"/>
        <end position="45"/>
    </location>
</feature>
<protein>
    <submittedName>
        <fullName evidence="2">Uncharacterized protein</fullName>
    </submittedName>
</protein>
<proteinExistence type="predicted"/>
<dbReference type="Proteomes" id="UP001328733">
    <property type="component" value="Unassembled WGS sequence"/>
</dbReference>
<dbReference type="AlphaFoldDB" id="A0AAW9QZP6"/>
<evidence type="ECO:0000313" key="3">
    <source>
        <dbReference type="Proteomes" id="UP001328733"/>
    </source>
</evidence>
<sequence>MSSLELRAYVLAHRDDEIALQTYLDKRHSEAPSSRRYKPEEDVTEAIDEYLKNQKAR</sequence>
<dbReference type="EMBL" id="JBAFSM010000043">
    <property type="protein sequence ID" value="MEG3439251.1"/>
    <property type="molecule type" value="Genomic_DNA"/>
</dbReference>
<dbReference type="InterPro" id="IPR054053">
    <property type="entry name" value="DUF6887"/>
</dbReference>
<accession>A0AAW9QZP6</accession>
<comment type="caution">
    <text evidence="2">The sequence shown here is derived from an EMBL/GenBank/DDBJ whole genome shotgun (WGS) entry which is preliminary data.</text>
</comment>
<evidence type="ECO:0000313" key="2">
    <source>
        <dbReference type="EMBL" id="MEG3439251.1"/>
    </source>
</evidence>
<name>A0AAW9QZP6_9CHRO</name>
<evidence type="ECO:0000256" key="1">
    <source>
        <dbReference type="SAM" id="MobiDB-lite"/>
    </source>
</evidence>
<reference evidence="2 3" key="1">
    <citation type="submission" date="2024-01" db="EMBL/GenBank/DDBJ databases">
        <title>Genomic insights into the taxonomy and metabolism of the cyanobacterium Pannus brasiliensis CCIBt3594.</title>
        <authorList>
            <person name="Machado M."/>
            <person name="Botero N.B."/>
            <person name="Andreote A.P.D."/>
            <person name="Feitosa A.M.T."/>
            <person name="Popin R."/>
            <person name="Sivonen K."/>
            <person name="Fiore M.F."/>
        </authorList>
    </citation>
    <scope>NUCLEOTIDE SEQUENCE [LARGE SCALE GENOMIC DNA]</scope>
    <source>
        <strain evidence="2 3">CCIBt3594</strain>
    </source>
</reference>
<gene>
    <name evidence="2" type="ORF">V0288_19150</name>
</gene>